<organism evidence="1 2">
    <name type="scientific">Sphingobium nicotianae</name>
    <dbReference type="NCBI Taxonomy" id="2782607"/>
    <lineage>
        <taxon>Bacteria</taxon>
        <taxon>Pseudomonadati</taxon>
        <taxon>Pseudomonadota</taxon>
        <taxon>Alphaproteobacteria</taxon>
        <taxon>Sphingomonadales</taxon>
        <taxon>Sphingomonadaceae</taxon>
        <taxon>Sphingobium</taxon>
    </lineage>
</organism>
<proteinExistence type="predicted"/>
<name>A0A9X1DF49_9SPHN</name>
<protein>
    <recommendedName>
        <fullName evidence="3">Pentapeptide repeat-containing protein</fullName>
    </recommendedName>
</protein>
<sequence length="178" mass="19094">MTAPSLRADCTRCAALCCIGLAFDRSALFAIDKPAGEPCPNLRASGLCGIHDALADRGFQGCIDYDCHGAGQYVTQALFGGRSWRDDPQLLKPMMAALTEVKAAHETRMLVAAAQMLALPEAERRALDAFAAQLAPTPGWTREDIASGAVRDLVAQVRRYFLRLRAYAAGARGDPEAI</sequence>
<accession>A0A9X1DF49</accession>
<reference evidence="1" key="1">
    <citation type="submission" date="2021-05" db="EMBL/GenBank/DDBJ databases">
        <title>Genome of Sphingobium sp. strain.</title>
        <authorList>
            <person name="Fan R."/>
        </authorList>
    </citation>
    <scope>NUCLEOTIDE SEQUENCE</scope>
    <source>
        <strain evidence="1">H33</strain>
    </source>
</reference>
<evidence type="ECO:0000313" key="1">
    <source>
        <dbReference type="EMBL" id="MBT2188906.1"/>
    </source>
</evidence>
<evidence type="ECO:0000313" key="2">
    <source>
        <dbReference type="Proteomes" id="UP001138757"/>
    </source>
</evidence>
<evidence type="ECO:0008006" key="3">
    <source>
        <dbReference type="Google" id="ProtNLM"/>
    </source>
</evidence>
<dbReference type="RefSeq" id="WP_214625159.1">
    <property type="nucleotide sequence ID" value="NZ_JAHGAW010000013.1"/>
</dbReference>
<keyword evidence="2" id="KW-1185">Reference proteome</keyword>
<dbReference type="EMBL" id="JAHGAW010000013">
    <property type="protein sequence ID" value="MBT2188906.1"/>
    <property type="molecule type" value="Genomic_DNA"/>
</dbReference>
<gene>
    <name evidence="1" type="ORF">KK488_18330</name>
</gene>
<comment type="caution">
    <text evidence="1">The sequence shown here is derived from an EMBL/GenBank/DDBJ whole genome shotgun (WGS) entry which is preliminary data.</text>
</comment>
<dbReference type="AlphaFoldDB" id="A0A9X1DF49"/>
<dbReference type="Proteomes" id="UP001138757">
    <property type="component" value="Unassembled WGS sequence"/>
</dbReference>